<evidence type="ECO:0000313" key="3">
    <source>
        <dbReference type="Proteomes" id="UP000219327"/>
    </source>
</evidence>
<dbReference type="InterPro" id="IPR008775">
    <property type="entry name" value="Phytyl_CoA_dOase-like"/>
</dbReference>
<gene>
    <name evidence="2" type="ORF">CNE99_10855</name>
</gene>
<comment type="cofactor">
    <cofactor evidence="1">
        <name>Fe(2+)</name>
        <dbReference type="ChEBI" id="CHEBI:29033"/>
    </cofactor>
</comment>
<dbReference type="PANTHER" id="PTHR20883:SF48">
    <property type="entry name" value="ECTOINE DIOXYGENASE"/>
    <property type="match status" value="1"/>
</dbReference>
<name>A0A2A5WGX9_9GAMM</name>
<dbReference type="AlphaFoldDB" id="A0A2A5WGX9"/>
<dbReference type="EMBL" id="NTKD01000086">
    <property type="protein sequence ID" value="PDH35651.1"/>
    <property type="molecule type" value="Genomic_DNA"/>
</dbReference>
<evidence type="ECO:0000313" key="2">
    <source>
        <dbReference type="EMBL" id="PDH35651.1"/>
    </source>
</evidence>
<proteinExistence type="predicted"/>
<dbReference type="Proteomes" id="UP000219327">
    <property type="component" value="Unassembled WGS sequence"/>
</dbReference>
<dbReference type="Pfam" id="PF05721">
    <property type="entry name" value="PhyH"/>
    <property type="match status" value="1"/>
</dbReference>
<dbReference type="Gene3D" id="2.60.120.620">
    <property type="entry name" value="q2cbj1_9rhob like domain"/>
    <property type="match status" value="1"/>
</dbReference>
<evidence type="ECO:0000256" key="1">
    <source>
        <dbReference type="ARBA" id="ARBA00001954"/>
    </source>
</evidence>
<accession>A0A2A5WGX9</accession>
<organism evidence="2 3">
    <name type="scientific">OM182 bacterium MED-G24</name>
    <dbReference type="NCBI Taxonomy" id="1986255"/>
    <lineage>
        <taxon>Bacteria</taxon>
        <taxon>Pseudomonadati</taxon>
        <taxon>Pseudomonadota</taxon>
        <taxon>Gammaproteobacteria</taxon>
        <taxon>OMG group</taxon>
        <taxon>OM182 clade</taxon>
    </lineage>
</organism>
<dbReference type="SUPFAM" id="SSF51197">
    <property type="entry name" value="Clavaminate synthase-like"/>
    <property type="match status" value="1"/>
</dbReference>
<sequence>MGEPVTDQDAIVQHIHEHGYYILEDAVEPALCDALLEEIERLEAKEVPRSLDNDFHGHQTTRFYDVLNLGDVWQKLPVHDAILPVARGLLGDDCLLNTYGTSIINPGETRQRMHVDDGPFIGARNSCLRHRAHVENGARAHIVLNTMIALCDFTEENGATRFLPDSNLMPYPSVKGDDNWYELSQPAVMPRGSVLFFEGQCFHAGGDNNSDGRRYAVSVDYCAGYLRSQENFLFSISRDRLPTFSDDLLGLLGLRISRGGLGHVYHHDPDDLMQRIAMPTSSSGPEREAQE</sequence>
<comment type="caution">
    <text evidence="2">The sequence shown here is derived from an EMBL/GenBank/DDBJ whole genome shotgun (WGS) entry which is preliminary data.</text>
</comment>
<protein>
    <recommendedName>
        <fullName evidence="4">Phytanoyl-CoA dioxygenase</fullName>
    </recommendedName>
</protein>
<evidence type="ECO:0008006" key="4">
    <source>
        <dbReference type="Google" id="ProtNLM"/>
    </source>
</evidence>
<dbReference type="GO" id="GO:0005506">
    <property type="term" value="F:iron ion binding"/>
    <property type="evidence" value="ECO:0007669"/>
    <property type="project" value="UniProtKB-ARBA"/>
</dbReference>
<dbReference type="GO" id="GO:0016706">
    <property type="term" value="F:2-oxoglutarate-dependent dioxygenase activity"/>
    <property type="evidence" value="ECO:0007669"/>
    <property type="project" value="UniProtKB-ARBA"/>
</dbReference>
<dbReference type="PANTHER" id="PTHR20883">
    <property type="entry name" value="PHYTANOYL-COA DIOXYGENASE DOMAIN CONTAINING 1"/>
    <property type="match status" value="1"/>
</dbReference>
<reference evidence="2 3" key="1">
    <citation type="submission" date="2017-08" db="EMBL/GenBank/DDBJ databases">
        <title>Fine stratification of microbial communities through a metagenomic profile of the photic zone.</title>
        <authorList>
            <person name="Haro-Moreno J.M."/>
            <person name="Lopez-Perez M."/>
            <person name="De La Torre J."/>
            <person name="Picazo A."/>
            <person name="Camacho A."/>
            <person name="Rodriguez-Valera F."/>
        </authorList>
    </citation>
    <scope>NUCLEOTIDE SEQUENCE [LARGE SCALE GENOMIC DNA]</scope>
    <source>
        <strain evidence="2">MED-G24</strain>
    </source>
</reference>